<dbReference type="EMBL" id="LR796614">
    <property type="protein sequence ID" value="CAB4154903.1"/>
    <property type="molecule type" value="Genomic_DNA"/>
</dbReference>
<evidence type="ECO:0000313" key="1">
    <source>
        <dbReference type="EMBL" id="CAB4154903.1"/>
    </source>
</evidence>
<proteinExistence type="predicted"/>
<reference evidence="1" key="1">
    <citation type="submission" date="2020-04" db="EMBL/GenBank/DDBJ databases">
        <authorList>
            <person name="Chiriac C."/>
            <person name="Salcher M."/>
            <person name="Ghai R."/>
            <person name="Kavagutti S V."/>
        </authorList>
    </citation>
    <scope>NUCLEOTIDE SEQUENCE</scope>
</reference>
<gene>
    <name evidence="1" type="ORF">UFOVP654_42</name>
</gene>
<sequence>MATQDSTYLNQVGFAPEIAPYGQNLLGMAAASIYDYQMEDKKDANGNPVLGPDGKPIQVPVVDAKGMPVISGLKEVPQYVDETGKPIERQAQFTDLQKQAFAGAENLGVNAASQASATGLESLATKLQNLSYDPTKATNQFTAPKDLGYTAKEAATAKVEAPKDVGTTKINEATTKAAQAKGLEALAANQMGAAGKVGSDAITADQIKAAQMGAADQVKSNAVTAAQIKAAQMGPAEKVSAESFAKPGTADAYMSPYIQSVIQKQQREAQRSADIAGTQRNAKAVGAGAFGGSRQAIENAEAARNLQTQMGDIEATGMQNAYQQAQAQFNAEQNAKLSAQTANQQAGLTVGTQNLTAQQQAEVQNAANQLQASGMTASQAMQAALANQQAGLTVGTQNLSAAQQTAVQNAANALQAKGMSADSAMKAALANQQAELTVGQQNLAAKQGTQQLAATTGVQVQLANLNAEQQANVQNAAQQFQASGMNADQAMKAALANQSTALATGAQNASMAQQANLANAGAANTAAQFGAGQGLTAAQTAAQYGQAANQLSEQSKQFGASQGLAALQAAGQTEAALGAQGQNLYNQGVNNLGIQNTMGTQQQQNVQNILTQKYTDFQNEANAPYKQLGFMSDVVRGAPTSVQGTTITTPAPSLLNQVAGAATALYGIGQPGKARGGAIKQRKIAGLPAILINSMARG</sequence>
<accession>A0A6J5N7M4</accession>
<name>A0A6J5N7M4_9CAUD</name>
<organism evidence="1">
    <name type="scientific">uncultured Caudovirales phage</name>
    <dbReference type="NCBI Taxonomy" id="2100421"/>
    <lineage>
        <taxon>Viruses</taxon>
        <taxon>Duplodnaviria</taxon>
        <taxon>Heunggongvirae</taxon>
        <taxon>Uroviricota</taxon>
        <taxon>Caudoviricetes</taxon>
        <taxon>Peduoviridae</taxon>
        <taxon>Maltschvirus</taxon>
        <taxon>Maltschvirus maltsch</taxon>
    </lineage>
</organism>
<protein>
    <submittedName>
        <fullName evidence="1">Uncharacterized protein</fullName>
    </submittedName>
</protein>